<protein>
    <recommendedName>
        <fullName evidence="2">VWFA domain-containing protein</fullName>
    </recommendedName>
</protein>
<sequence length="461" mass="49704">MIKPFSVIATRLVERTIRINQAARTFYACEKGSIFINFGVIVVPLIAVVGLGVDVGRGYVVKARLSQALDASALAAAPYADNVVKLQAEFTKYFDANFPSSFMGVDITLAPPVISDNGTKVTVSASAILDTTLMSVLGEDTMSVSASSEVTRLITPLDVVVSIDTTGSMGSSDGSGTRLSSAKDAADILVNKLFGNETESDNLQVGLVPWSAAVNVAERGVSYDSGLNTFVDGHWYTNNSPVPFITEPDSDWQGCAYARYTDNSNDDDADHLLYDADVGGTIWEAWEPMPRRVVNPSNGNLYTVRCPEWGISKLSGTKSHATDAIEELSNPTGTTTIAQGLVWAWRTLMPGEPYNQASIKSNLRRAIVIMTDGLNTSSYRDAYKGDLNVSEMNDRLSAVAAQIKATGVDIYVVEYHVETNLMKSVASATTAPYYFKADSAAELEKAFEKIGTELSELRLSK</sequence>
<dbReference type="STRING" id="1489064.WH96_01135"/>
<gene>
    <name evidence="3" type="ORF">WH96_01135</name>
</gene>
<dbReference type="InterPro" id="IPR036465">
    <property type="entry name" value="vWFA_dom_sf"/>
</dbReference>
<dbReference type="OrthoDB" id="7522752at2"/>
<dbReference type="AlphaFoldDB" id="A0A0H2MHV1"/>
<feature type="domain" description="VWFA" evidence="2">
    <location>
        <begin position="158"/>
        <end position="450"/>
    </location>
</feature>
<keyword evidence="4" id="KW-1185">Reference proteome</keyword>
<dbReference type="SUPFAM" id="SSF53300">
    <property type="entry name" value="vWA-like"/>
    <property type="match status" value="1"/>
</dbReference>
<name>A0A0H2MHV1_9PROT</name>
<comment type="caution">
    <text evidence="3">The sequence shown here is derived from an EMBL/GenBank/DDBJ whole genome shotgun (WGS) entry which is preliminary data.</text>
</comment>
<dbReference type="Pfam" id="PF13400">
    <property type="entry name" value="Tad"/>
    <property type="match status" value="1"/>
</dbReference>
<keyword evidence="1" id="KW-1133">Transmembrane helix</keyword>
<reference evidence="3 4" key="1">
    <citation type="submission" date="2015-03" db="EMBL/GenBank/DDBJ databases">
        <title>Genome Sequence of Kiloniella spongiae MEBiC09566, isolated from a marine sponge.</title>
        <authorList>
            <person name="Shao Z."/>
            <person name="Wang L."/>
            <person name="Li X."/>
        </authorList>
    </citation>
    <scope>NUCLEOTIDE SEQUENCE [LARGE SCALE GENOMIC DNA]</scope>
    <source>
        <strain evidence="3 4">MEBiC09566</strain>
    </source>
</reference>
<proteinExistence type="predicted"/>
<keyword evidence="1" id="KW-0472">Membrane</keyword>
<dbReference type="Pfam" id="PF00092">
    <property type="entry name" value="VWA"/>
    <property type="match status" value="1"/>
</dbReference>
<keyword evidence="1" id="KW-0812">Transmembrane</keyword>
<dbReference type="EMBL" id="LAQL01000002">
    <property type="protein sequence ID" value="KLN62169.1"/>
    <property type="molecule type" value="Genomic_DNA"/>
</dbReference>
<feature type="transmembrane region" description="Helical" evidence="1">
    <location>
        <begin position="34"/>
        <end position="53"/>
    </location>
</feature>
<dbReference type="Gene3D" id="3.40.50.410">
    <property type="entry name" value="von Willebrand factor, type A domain"/>
    <property type="match status" value="2"/>
</dbReference>
<evidence type="ECO:0000259" key="2">
    <source>
        <dbReference type="PROSITE" id="PS50234"/>
    </source>
</evidence>
<dbReference type="RefSeq" id="WP_047762294.1">
    <property type="nucleotide sequence ID" value="NZ_LAQL01000002.1"/>
</dbReference>
<dbReference type="Proteomes" id="UP000035444">
    <property type="component" value="Unassembled WGS sequence"/>
</dbReference>
<dbReference type="InterPro" id="IPR028087">
    <property type="entry name" value="Tad_N"/>
</dbReference>
<dbReference type="InterPro" id="IPR002035">
    <property type="entry name" value="VWF_A"/>
</dbReference>
<dbReference type="PROSITE" id="PS50234">
    <property type="entry name" value="VWFA"/>
    <property type="match status" value="1"/>
</dbReference>
<evidence type="ECO:0000313" key="3">
    <source>
        <dbReference type="EMBL" id="KLN62169.1"/>
    </source>
</evidence>
<evidence type="ECO:0000256" key="1">
    <source>
        <dbReference type="SAM" id="Phobius"/>
    </source>
</evidence>
<organism evidence="3 4">
    <name type="scientific">Kiloniella spongiae</name>
    <dbReference type="NCBI Taxonomy" id="1489064"/>
    <lineage>
        <taxon>Bacteria</taxon>
        <taxon>Pseudomonadati</taxon>
        <taxon>Pseudomonadota</taxon>
        <taxon>Alphaproteobacteria</taxon>
        <taxon>Rhodospirillales</taxon>
        <taxon>Kiloniellaceae</taxon>
        <taxon>Kiloniella</taxon>
    </lineage>
</organism>
<evidence type="ECO:0000313" key="4">
    <source>
        <dbReference type="Proteomes" id="UP000035444"/>
    </source>
</evidence>
<accession>A0A0H2MHV1</accession>